<feature type="region of interest" description="Disordered" evidence="1">
    <location>
        <begin position="29"/>
        <end position="136"/>
    </location>
</feature>
<dbReference type="RefSeq" id="WP_101694712.1">
    <property type="nucleotide sequence ID" value="NZ_JAAITX010000001.1"/>
</dbReference>
<organism evidence="4 5">
    <name type="scientific">Dorea phocaeensis</name>
    <dbReference type="NCBI Taxonomy" id="2040291"/>
    <lineage>
        <taxon>Bacteria</taxon>
        <taxon>Bacillati</taxon>
        <taxon>Bacillota</taxon>
        <taxon>Clostridia</taxon>
        <taxon>Lachnospirales</taxon>
        <taxon>Lachnospiraceae</taxon>
        <taxon>Dorea</taxon>
    </lineage>
</organism>
<dbReference type="Proteomes" id="UP000528555">
    <property type="component" value="Unassembled WGS sequence"/>
</dbReference>
<evidence type="ECO:0000313" key="4">
    <source>
        <dbReference type="EMBL" id="NVH57569.1"/>
    </source>
</evidence>
<dbReference type="Pfam" id="PF14478">
    <property type="entry name" value="DUF4430"/>
    <property type="match status" value="1"/>
</dbReference>
<evidence type="ECO:0000313" key="3">
    <source>
        <dbReference type="EMBL" id="NSK13302.1"/>
    </source>
</evidence>
<dbReference type="EMBL" id="JAAITX010000001">
    <property type="protein sequence ID" value="NVH57569.1"/>
    <property type="molecule type" value="Genomic_DNA"/>
</dbReference>
<dbReference type="EMBL" id="JAAIUO010000001">
    <property type="protein sequence ID" value="NSK13302.1"/>
    <property type="molecule type" value="Genomic_DNA"/>
</dbReference>
<evidence type="ECO:0000259" key="2">
    <source>
        <dbReference type="Pfam" id="PF14478"/>
    </source>
</evidence>
<sequence>MGKLKKHWKRGRGWLVILTVLILSISVSGCTGESSSQEQNTKKQTEEQNKDKKEQAKEKEKKKAQKEEIPQGLLPGQTEGEDVDGNNEAEAEEDGVAYADNSSAGSKSQGGNQTASGNGGAASGGTGSSGNSSQKHTVSIQFSVDSSNADGSVSYGSAMTLPEGATVYDALAATGLSYTGYGYIEEIGGLWEKDFSAKSGWKYYVNGSAPMMSCADYVLKDGDSVQWVYVLNP</sequence>
<protein>
    <submittedName>
        <fullName evidence="4">DUF4430 domain-containing protein</fullName>
    </submittedName>
</protein>
<dbReference type="OrthoDB" id="2356646at2"/>
<feature type="compositionally biased region" description="Basic and acidic residues" evidence="1">
    <location>
        <begin position="40"/>
        <end position="69"/>
    </location>
</feature>
<dbReference type="InterPro" id="IPR027954">
    <property type="entry name" value="Transcobalamin-like_C"/>
</dbReference>
<dbReference type="Proteomes" id="UP000701680">
    <property type="component" value="Unassembled WGS sequence"/>
</dbReference>
<feature type="domain" description="Transcobalamin-like C-terminal" evidence="2">
    <location>
        <begin position="164"/>
        <end position="229"/>
    </location>
</feature>
<dbReference type="PROSITE" id="PS51257">
    <property type="entry name" value="PROKAR_LIPOPROTEIN"/>
    <property type="match status" value="1"/>
</dbReference>
<dbReference type="AlphaFoldDB" id="A0A850HHM5"/>
<evidence type="ECO:0000313" key="5">
    <source>
        <dbReference type="Proteomes" id="UP000528555"/>
    </source>
</evidence>
<evidence type="ECO:0000313" key="6">
    <source>
        <dbReference type="Proteomes" id="UP000701680"/>
    </source>
</evidence>
<reference evidence="5 6" key="1">
    <citation type="journal article" date="2020" name="Cell Host Microbe">
        <title>Functional and Genomic Variation between Human-Derived Isolates of Lachnospiraceae Reveals Inter- and Intra-Species Diversity.</title>
        <authorList>
            <person name="Sorbara M.T."/>
            <person name="Littmann E.R."/>
            <person name="Fontana E."/>
            <person name="Moody T.U."/>
            <person name="Kohout C.E."/>
            <person name="Gjonbalaj M."/>
            <person name="Eaton V."/>
            <person name="Seok R."/>
            <person name="Leiner I.M."/>
            <person name="Pamer E.G."/>
        </authorList>
    </citation>
    <scope>NUCLEOTIDE SEQUENCE [LARGE SCALE GENOMIC DNA]</scope>
    <source>
        <strain evidence="4 5">MSK.17.11</strain>
        <strain evidence="3 6">MSK.17.38</strain>
    </source>
</reference>
<gene>
    <name evidence="4" type="ORF">G5A66_02655</name>
    <name evidence="3" type="ORF">G5A75_00155</name>
</gene>
<feature type="compositionally biased region" description="Acidic residues" evidence="1">
    <location>
        <begin position="79"/>
        <end position="95"/>
    </location>
</feature>
<evidence type="ECO:0000256" key="1">
    <source>
        <dbReference type="SAM" id="MobiDB-lite"/>
    </source>
</evidence>
<feature type="compositionally biased region" description="Gly residues" evidence="1">
    <location>
        <begin position="117"/>
        <end position="128"/>
    </location>
</feature>
<reference evidence="4" key="2">
    <citation type="submission" date="2020-02" db="EMBL/GenBank/DDBJ databases">
        <authorList>
            <person name="Littmann E."/>
            <person name="Sorbara M."/>
        </authorList>
    </citation>
    <scope>NUCLEOTIDE SEQUENCE</scope>
    <source>
        <strain evidence="4">MSK.17.11</strain>
        <strain evidence="3">MSK.17.38</strain>
    </source>
</reference>
<keyword evidence="5" id="KW-1185">Reference proteome</keyword>
<dbReference type="Gene3D" id="2.170.130.30">
    <property type="match status" value="1"/>
</dbReference>
<comment type="caution">
    <text evidence="4">The sequence shown here is derived from an EMBL/GenBank/DDBJ whole genome shotgun (WGS) entry which is preliminary data.</text>
</comment>
<accession>A0A850HHM5</accession>
<proteinExistence type="predicted"/>
<name>A0A850HHM5_9FIRM</name>